<feature type="domain" description="HTH psq-type" evidence="6">
    <location>
        <begin position="1"/>
        <end position="52"/>
    </location>
</feature>
<dbReference type="InterPro" id="IPR009057">
    <property type="entry name" value="Homeodomain-like_sf"/>
</dbReference>
<dbReference type="Proteomes" id="UP001152888">
    <property type="component" value="Unassembled WGS sequence"/>
</dbReference>
<feature type="DNA-binding region" description="H-T-H motif" evidence="4">
    <location>
        <begin position="28"/>
        <end position="48"/>
    </location>
</feature>
<gene>
    <name evidence="8" type="ORF">ACAOBT_LOCUS4563</name>
</gene>
<reference evidence="8" key="1">
    <citation type="submission" date="2022-03" db="EMBL/GenBank/DDBJ databases">
        <authorList>
            <person name="Sayadi A."/>
        </authorList>
    </citation>
    <scope>NUCLEOTIDE SEQUENCE</scope>
</reference>
<dbReference type="GO" id="GO:0005634">
    <property type="term" value="C:nucleus"/>
    <property type="evidence" value="ECO:0007669"/>
    <property type="project" value="UniProtKB-SubCell"/>
</dbReference>
<sequence>MSARKRKQWQSDDMRKAIEDVRSNRLGYLSAAKRYNVPRATLHRLCNKEGSPDTVCSTTLGRKTALPPELETELVKYLLIMDQMYYGLTRKDLRSMAFQLARRNSLPHPFSFLRESAGKDWLYGFMKRHKASLSIRKPTGTSLNRALGFNKEDVNEFFNLLEKLMTEKNVHCDRIYNVDETGLCIVQSKCPEVVSKRGKRQVGVLTAAERGSLVTAVLCMNAAGRFVPPMIIFPRKNSSEQLKKGAPLGTLFAFHPSGWIQTELFTKWFDHFLERTNPTKDSPVLLILDGHHTHIRNIDVAIKAREHFVTKLCLPPHTSHKMQPLDKTLMGALKTFYNEEVRLFMWAHNRAVTHFDMGELFGRAYTKIQTAERSTKGFSTTGIYPFQRDVFSDEDFLAEQQRHHVPHPVTADFPENNEPALCHSPNILPKDIAPIPQLKKKIGSRGRKPGRARVVTSTPNKEELEESINRSREKVTKRLVNEAGPSSLKQSAKKKRKARSPSTSSSSLTSSSEPVPANSSDEDDLPLSSYISPKQCADDTTECIFCQEMFTMSKSREVWVKCVICDIYICDFCK</sequence>
<evidence type="ECO:0000259" key="6">
    <source>
        <dbReference type="PROSITE" id="PS50960"/>
    </source>
</evidence>
<evidence type="ECO:0000313" key="8">
    <source>
        <dbReference type="EMBL" id="CAH1962201.1"/>
    </source>
</evidence>
<dbReference type="OrthoDB" id="8194222at2759"/>
<accession>A0A9P0JZ45</accession>
<feature type="domain" description="HTH CENPB-type" evidence="7">
    <location>
        <begin position="58"/>
        <end position="135"/>
    </location>
</feature>
<organism evidence="8 9">
    <name type="scientific">Acanthoscelides obtectus</name>
    <name type="common">Bean weevil</name>
    <name type="synonym">Bruchus obtectus</name>
    <dbReference type="NCBI Taxonomy" id="200917"/>
    <lineage>
        <taxon>Eukaryota</taxon>
        <taxon>Metazoa</taxon>
        <taxon>Ecdysozoa</taxon>
        <taxon>Arthropoda</taxon>
        <taxon>Hexapoda</taxon>
        <taxon>Insecta</taxon>
        <taxon>Pterygota</taxon>
        <taxon>Neoptera</taxon>
        <taxon>Endopterygota</taxon>
        <taxon>Coleoptera</taxon>
        <taxon>Polyphaga</taxon>
        <taxon>Cucujiformia</taxon>
        <taxon>Chrysomeloidea</taxon>
        <taxon>Chrysomelidae</taxon>
        <taxon>Bruchinae</taxon>
        <taxon>Bruchini</taxon>
        <taxon>Acanthoscelides</taxon>
    </lineage>
</organism>
<evidence type="ECO:0000256" key="1">
    <source>
        <dbReference type="ARBA" id="ARBA00004123"/>
    </source>
</evidence>
<comment type="caution">
    <text evidence="8">The sequence shown here is derived from an EMBL/GenBank/DDBJ whole genome shotgun (WGS) entry which is preliminary data.</text>
</comment>
<dbReference type="Pfam" id="PF03184">
    <property type="entry name" value="DDE_1"/>
    <property type="match status" value="1"/>
</dbReference>
<protein>
    <recommendedName>
        <fullName evidence="10">HTH CENPB-type domain-containing protein</fullName>
    </recommendedName>
</protein>
<evidence type="ECO:0000256" key="5">
    <source>
        <dbReference type="SAM" id="MobiDB-lite"/>
    </source>
</evidence>
<evidence type="ECO:0000313" key="9">
    <source>
        <dbReference type="Proteomes" id="UP001152888"/>
    </source>
</evidence>
<dbReference type="InterPro" id="IPR004875">
    <property type="entry name" value="DDE_SF_endonuclease_dom"/>
</dbReference>
<feature type="compositionally biased region" description="Low complexity" evidence="5">
    <location>
        <begin position="500"/>
        <end position="512"/>
    </location>
</feature>
<dbReference type="Gene3D" id="1.10.10.60">
    <property type="entry name" value="Homeodomain-like"/>
    <property type="match status" value="1"/>
</dbReference>
<evidence type="ECO:0008006" key="10">
    <source>
        <dbReference type="Google" id="ProtNLM"/>
    </source>
</evidence>
<dbReference type="SUPFAM" id="SSF46689">
    <property type="entry name" value="Homeodomain-like"/>
    <property type="match status" value="1"/>
</dbReference>
<evidence type="ECO:0000259" key="7">
    <source>
        <dbReference type="PROSITE" id="PS51253"/>
    </source>
</evidence>
<dbReference type="Pfam" id="PF05225">
    <property type="entry name" value="HTH_psq"/>
    <property type="match status" value="1"/>
</dbReference>
<dbReference type="GO" id="GO:0003677">
    <property type="term" value="F:DNA binding"/>
    <property type="evidence" value="ECO:0007669"/>
    <property type="project" value="UniProtKB-UniRule"/>
</dbReference>
<keyword evidence="9" id="KW-1185">Reference proteome</keyword>
<dbReference type="PROSITE" id="PS51253">
    <property type="entry name" value="HTH_CENPB"/>
    <property type="match status" value="1"/>
</dbReference>
<keyword evidence="3 4" id="KW-0539">Nucleus</keyword>
<keyword evidence="2 4" id="KW-0238">DNA-binding</keyword>
<comment type="subcellular location">
    <subcellularLocation>
        <location evidence="1 4">Nucleus</location>
    </subcellularLocation>
</comment>
<feature type="region of interest" description="Disordered" evidence="5">
    <location>
        <begin position="440"/>
        <end position="526"/>
    </location>
</feature>
<dbReference type="InterPro" id="IPR050863">
    <property type="entry name" value="CenT-Element_Derived"/>
</dbReference>
<dbReference type="EMBL" id="CAKOFQ010006700">
    <property type="protein sequence ID" value="CAH1962201.1"/>
    <property type="molecule type" value="Genomic_DNA"/>
</dbReference>
<evidence type="ECO:0000256" key="3">
    <source>
        <dbReference type="ARBA" id="ARBA00023242"/>
    </source>
</evidence>
<dbReference type="PROSITE" id="PS50960">
    <property type="entry name" value="HTH_PSQ"/>
    <property type="match status" value="1"/>
</dbReference>
<dbReference type="InterPro" id="IPR007889">
    <property type="entry name" value="HTH_Psq"/>
</dbReference>
<dbReference type="PANTHER" id="PTHR19303:SF74">
    <property type="entry name" value="POGO TRANSPOSABLE ELEMENT WITH KRAB DOMAIN"/>
    <property type="match status" value="1"/>
</dbReference>
<dbReference type="PANTHER" id="PTHR19303">
    <property type="entry name" value="TRANSPOSON"/>
    <property type="match status" value="1"/>
</dbReference>
<dbReference type="Pfam" id="PF03221">
    <property type="entry name" value="HTH_Tnp_Tc5"/>
    <property type="match status" value="1"/>
</dbReference>
<evidence type="ECO:0000256" key="4">
    <source>
        <dbReference type="PROSITE-ProRule" id="PRU00320"/>
    </source>
</evidence>
<proteinExistence type="predicted"/>
<feature type="compositionally biased region" description="Basic residues" evidence="5">
    <location>
        <begin position="440"/>
        <end position="451"/>
    </location>
</feature>
<dbReference type="AlphaFoldDB" id="A0A9P0JZ45"/>
<name>A0A9P0JZ45_ACAOB</name>
<dbReference type="InterPro" id="IPR006600">
    <property type="entry name" value="HTH_CenpB_DNA-bd_dom"/>
</dbReference>
<evidence type="ECO:0000256" key="2">
    <source>
        <dbReference type="ARBA" id="ARBA00023125"/>
    </source>
</evidence>
<feature type="compositionally biased region" description="Basic and acidic residues" evidence="5">
    <location>
        <begin position="467"/>
        <end position="480"/>
    </location>
</feature>